<dbReference type="InterPro" id="IPR037026">
    <property type="entry name" value="Vgr_OB-fold_dom_sf"/>
</dbReference>
<name>A0ABV7FCD7_9BURK</name>
<accession>A0ABV7FCD7</accession>
<comment type="caution">
    <text evidence="2">The sequence shown here is derived from an EMBL/GenBank/DDBJ whole genome shotgun (WGS) entry which is preliminary data.</text>
</comment>
<reference evidence="3" key="1">
    <citation type="journal article" date="2019" name="Int. J. Syst. Evol. Microbiol.">
        <title>The Global Catalogue of Microorganisms (GCM) 10K type strain sequencing project: providing services to taxonomists for standard genome sequencing and annotation.</title>
        <authorList>
            <consortium name="The Broad Institute Genomics Platform"/>
            <consortium name="The Broad Institute Genome Sequencing Center for Infectious Disease"/>
            <person name="Wu L."/>
            <person name="Ma J."/>
        </authorList>
    </citation>
    <scope>NUCLEOTIDE SEQUENCE [LARGE SCALE GENOMIC DNA]</scope>
    <source>
        <strain evidence="3">KCTC 42986</strain>
    </source>
</reference>
<dbReference type="Pfam" id="PF04717">
    <property type="entry name" value="Phage_base_V"/>
    <property type="match status" value="1"/>
</dbReference>
<dbReference type="Gene3D" id="2.40.50.230">
    <property type="entry name" value="Gp5 N-terminal domain"/>
    <property type="match status" value="1"/>
</dbReference>
<dbReference type="Proteomes" id="UP001595530">
    <property type="component" value="Unassembled WGS sequence"/>
</dbReference>
<evidence type="ECO:0000259" key="1">
    <source>
        <dbReference type="Pfam" id="PF04717"/>
    </source>
</evidence>
<dbReference type="EMBL" id="JBHRTP010000119">
    <property type="protein sequence ID" value="MFC3111407.1"/>
    <property type="molecule type" value="Genomic_DNA"/>
</dbReference>
<dbReference type="RefSeq" id="WP_390323677.1">
    <property type="nucleotide sequence ID" value="NZ_JBHRTP010000119.1"/>
</dbReference>
<dbReference type="InterPro" id="IPR006531">
    <property type="entry name" value="Gp5/Vgr_OB"/>
</dbReference>
<evidence type="ECO:0000313" key="2">
    <source>
        <dbReference type="EMBL" id="MFC3111407.1"/>
    </source>
</evidence>
<keyword evidence="3" id="KW-1185">Reference proteome</keyword>
<gene>
    <name evidence="2" type="ORF">ACFOFO_26280</name>
</gene>
<sequence length="225" mass="23514">MREMLNAMRMQAVQAMGERASTRLGTVQSYDPGNYAVRVALQPEGNLTGWIPLLSPWVGNGWGMFCPPTIGDLVEVQFQEADHDAPMSCMRFYNDKNRPLSVPSGEFWLVHKSGAFFKLLNNGSGTFSDGHGATVTLNGDGTISSAATQWNHTGPQHITGNVVITGTQQVTGQITGQGGMAISGGSGATVAGNMAITGGNVTADGIGLKTHTHTDPQGGTVGAPQ</sequence>
<proteinExistence type="predicted"/>
<dbReference type="SUPFAM" id="SSF69255">
    <property type="entry name" value="gp5 N-terminal domain-like"/>
    <property type="match status" value="1"/>
</dbReference>
<protein>
    <submittedName>
        <fullName evidence="2">Phage baseplate assembly protein V</fullName>
    </submittedName>
</protein>
<feature type="domain" description="Gp5/Type VI secretion system Vgr protein OB-fold" evidence="1">
    <location>
        <begin position="24"/>
        <end position="89"/>
    </location>
</feature>
<evidence type="ECO:0000313" key="3">
    <source>
        <dbReference type="Proteomes" id="UP001595530"/>
    </source>
</evidence>
<organism evidence="2 3">
    <name type="scientific">Undibacterium arcticum</name>
    <dbReference type="NCBI Taxonomy" id="1762892"/>
    <lineage>
        <taxon>Bacteria</taxon>
        <taxon>Pseudomonadati</taxon>
        <taxon>Pseudomonadota</taxon>
        <taxon>Betaproteobacteria</taxon>
        <taxon>Burkholderiales</taxon>
        <taxon>Oxalobacteraceae</taxon>
        <taxon>Undibacterium</taxon>
    </lineage>
</organism>